<dbReference type="OrthoDB" id="1708389at2759"/>
<feature type="transmembrane region" description="Helical" evidence="2">
    <location>
        <begin position="137"/>
        <end position="161"/>
    </location>
</feature>
<keyword evidence="2" id="KW-1133">Transmembrane helix</keyword>
<evidence type="ECO:0000256" key="2">
    <source>
        <dbReference type="SAM" id="Phobius"/>
    </source>
</evidence>
<proteinExistence type="predicted"/>
<feature type="region of interest" description="Disordered" evidence="1">
    <location>
        <begin position="231"/>
        <end position="271"/>
    </location>
</feature>
<dbReference type="InterPro" id="IPR021709">
    <property type="entry name" value="DUF3292"/>
</dbReference>
<feature type="region of interest" description="Disordered" evidence="1">
    <location>
        <begin position="400"/>
        <end position="463"/>
    </location>
</feature>
<evidence type="ECO:0000313" key="3">
    <source>
        <dbReference type="EMBL" id="TQB73472.1"/>
    </source>
</evidence>
<comment type="caution">
    <text evidence="3">The sequence shown here is derived from an EMBL/GenBank/DDBJ whole genome shotgun (WGS) entry which is preliminary data.</text>
</comment>
<dbReference type="PANTHER" id="PTHR38694:SF2">
    <property type="match status" value="1"/>
</dbReference>
<keyword evidence="2" id="KW-0812">Transmembrane</keyword>
<feature type="compositionally biased region" description="Polar residues" evidence="1">
    <location>
        <begin position="436"/>
        <end position="455"/>
    </location>
</feature>
<dbReference type="AlphaFoldDB" id="A0A507R0E3"/>
<feature type="region of interest" description="Disordered" evidence="1">
    <location>
        <begin position="1"/>
        <end position="26"/>
    </location>
</feature>
<name>A0A507R0E3_MONPU</name>
<feature type="compositionally biased region" description="Acidic residues" evidence="1">
    <location>
        <begin position="236"/>
        <end position="251"/>
    </location>
</feature>
<sequence length="648" mass="71930">MSWDQETSARPADGDSLDDSQSKARSNNARALGMDWKSYSRAVEESITSGMSNEDFWMLVRRFNKQIYHVKVAPETTTQQELDLNRVEEERFPAEKTRMTLERFYVSVVIGVRESLNHVVRLRSWKEPGRTSMYSAVYFYAWASDLLVPTLMSILAALILCPQIRPLLFPPAAVDSGSEKKGNPPAAGEPGSHGAVADVPKKYKGEDVEQEASSIIDNISSVAIDASNDQHGYSILDDDDPDGLSEPDPVETEPAADIPTENVPVKEQKKIPAKKKASKATDQVMRVISDITDVYERFSNLLSPTPPFDSVAPRLRLAAILACISLLSLLVSNYIIVKIGGFLIGFGFFGGPIFQRGLEFLDCNIPDWKEYLDIQKTLLQGVPTNAQLTLTLLRMGELNSSPLPPPPSSYDMESPWPSSRKKIKPKKIDTSHENESQTGTSPESSNQAQTQTKTLGDNPPLKPKSKRRYVIKVLKFVRYTIAAVIKGHVAFDRAMAIAAAPHPRNLINMLRNKSWILTPLGPLKFDAKFDRKRGTIVLDSSKQPPLLYFTTCNSTKLDDSDLQVENRKKGTVLFQIPVSEIRELKKVDSLGWKGKAIVKLTAGSKEATDGLVVSGALPGQAYHILGMKARNQLFNRLISMEAQSWESR</sequence>
<feature type="region of interest" description="Disordered" evidence="1">
    <location>
        <begin position="174"/>
        <end position="199"/>
    </location>
</feature>
<dbReference type="STRING" id="5098.A0A507R0E3"/>
<protein>
    <submittedName>
        <fullName evidence="3">Uncharacterized protein</fullName>
    </submittedName>
</protein>
<evidence type="ECO:0000313" key="4">
    <source>
        <dbReference type="Proteomes" id="UP000319663"/>
    </source>
</evidence>
<keyword evidence="4" id="KW-1185">Reference proteome</keyword>
<dbReference type="PANTHER" id="PTHR38694">
    <property type="entry name" value="CONSERVED EXPRESSED PROTEIN"/>
    <property type="match status" value="1"/>
</dbReference>
<reference evidence="3 4" key="1">
    <citation type="submission" date="2019-06" db="EMBL/GenBank/DDBJ databases">
        <title>Wine fermentation using esterase from Monascus purpureus.</title>
        <authorList>
            <person name="Geng C."/>
            <person name="Zhang Y."/>
        </authorList>
    </citation>
    <scope>NUCLEOTIDE SEQUENCE [LARGE SCALE GENOMIC DNA]</scope>
    <source>
        <strain evidence="3">HQ1</strain>
    </source>
</reference>
<dbReference type="Proteomes" id="UP000319663">
    <property type="component" value="Unassembled WGS sequence"/>
</dbReference>
<gene>
    <name evidence="3" type="ORF">MPDQ_005782</name>
</gene>
<accession>A0A507R0E3</accession>
<keyword evidence="2" id="KW-0472">Membrane</keyword>
<evidence type="ECO:0000256" key="1">
    <source>
        <dbReference type="SAM" id="MobiDB-lite"/>
    </source>
</evidence>
<feature type="compositionally biased region" description="Basic and acidic residues" evidence="1">
    <location>
        <begin position="426"/>
        <end position="435"/>
    </location>
</feature>
<organism evidence="3 4">
    <name type="scientific">Monascus purpureus</name>
    <name type="common">Red mold</name>
    <name type="synonym">Monascus anka</name>
    <dbReference type="NCBI Taxonomy" id="5098"/>
    <lineage>
        <taxon>Eukaryota</taxon>
        <taxon>Fungi</taxon>
        <taxon>Dikarya</taxon>
        <taxon>Ascomycota</taxon>
        <taxon>Pezizomycotina</taxon>
        <taxon>Eurotiomycetes</taxon>
        <taxon>Eurotiomycetidae</taxon>
        <taxon>Eurotiales</taxon>
        <taxon>Aspergillaceae</taxon>
        <taxon>Monascus</taxon>
    </lineage>
</organism>
<dbReference type="Pfam" id="PF11696">
    <property type="entry name" value="DUF3292"/>
    <property type="match status" value="1"/>
</dbReference>
<dbReference type="EMBL" id="VIFY01000043">
    <property type="protein sequence ID" value="TQB73472.1"/>
    <property type="molecule type" value="Genomic_DNA"/>
</dbReference>